<organism evidence="1 2">
    <name type="scientific">Sphaerosporella brunnea</name>
    <dbReference type="NCBI Taxonomy" id="1250544"/>
    <lineage>
        <taxon>Eukaryota</taxon>
        <taxon>Fungi</taxon>
        <taxon>Dikarya</taxon>
        <taxon>Ascomycota</taxon>
        <taxon>Pezizomycotina</taxon>
        <taxon>Pezizomycetes</taxon>
        <taxon>Pezizales</taxon>
        <taxon>Pyronemataceae</taxon>
        <taxon>Sphaerosporella</taxon>
    </lineage>
</organism>
<accession>A0A5J5ENX2</accession>
<evidence type="ECO:0000313" key="2">
    <source>
        <dbReference type="Proteomes" id="UP000326924"/>
    </source>
</evidence>
<sequence length="245" mass="28068">MRQKKAGMFDYTRRPGLPIDWRVRLLARSEPVWIKRAFQIEARLDPAFWTEAAYATPYIFSCGLFGVAQRPEFAEPEQGPEEKELELLDQRQELVDQQREPSQQESRLVQITADLCSQERMLAGMTRALAKSLLVLAKQKDQLVVQEVQLMIEPLVLVQSEQELAELELTLEEQRLLLAERRHALVVQHCQMAKELGEPSEGAQRNNSFEITASLDQAFWIETQAPTGTCQAQKYPAWGVPARHL</sequence>
<dbReference type="Proteomes" id="UP000326924">
    <property type="component" value="Unassembled WGS sequence"/>
</dbReference>
<comment type="caution">
    <text evidence="1">The sequence shown here is derived from an EMBL/GenBank/DDBJ whole genome shotgun (WGS) entry which is preliminary data.</text>
</comment>
<name>A0A5J5ENX2_9PEZI</name>
<dbReference type="AlphaFoldDB" id="A0A5J5ENX2"/>
<proteinExistence type="predicted"/>
<gene>
    <name evidence="1" type="ORF">FN846DRAFT_909699</name>
</gene>
<evidence type="ECO:0000313" key="1">
    <source>
        <dbReference type="EMBL" id="KAA8899212.1"/>
    </source>
</evidence>
<dbReference type="EMBL" id="VXIS01000170">
    <property type="protein sequence ID" value="KAA8899212.1"/>
    <property type="molecule type" value="Genomic_DNA"/>
</dbReference>
<dbReference type="InParanoid" id="A0A5J5ENX2"/>
<protein>
    <submittedName>
        <fullName evidence="1">Uncharacterized protein</fullName>
    </submittedName>
</protein>
<keyword evidence="2" id="KW-1185">Reference proteome</keyword>
<reference evidence="1 2" key="1">
    <citation type="submission" date="2019-09" db="EMBL/GenBank/DDBJ databases">
        <title>Draft genome of the ectomycorrhizal ascomycete Sphaerosporella brunnea.</title>
        <authorList>
            <consortium name="DOE Joint Genome Institute"/>
            <person name="Benucci G.M."/>
            <person name="Marozzi G."/>
            <person name="Antonielli L."/>
            <person name="Sanchez S."/>
            <person name="Marco P."/>
            <person name="Wang X."/>
            <person name="Falini L.B."/>
            <person name="Barry K."/>
            <person name="Haridas S."/>
            <person name="Lipzen A."/>
            <person name="Labutti K."/>
            <person name="Grigoriev I.V."/>
            <person name="Murat C."/>
            <person name="Martin F."/>
            <person name="Albertini E."/>
            <person name="Donnini D."/>
            <person name="Bonito G."/>
        </authorList>
    </citation>
    <scope>NUCLEOTIDE SEQUENCE [LARGE SCALE GENOMIC DNA]</scope>
    <source>
        <strain evidence="1 2">Sb_GMNB300</strain>
    </source>
</reference>